<evidence type="ECO:0000256" key="4">
    <source>
        <dbReference type="ARBA" id="ARBA00023136"/>
    </source>
</evidence>
<accession>A0A4R3LU25</accession>
<sequence length="137" mass="14969">MAPRAPAAMFRLYLLFAALATLANLAAQEAVLQIPGARLELSILAGTAAGFVLKYLLDKIFVFDDAYSGHGRELRKVLVYGAFSVGTTLVFWAFEIAFWTLFGTDFAKYAGAVIGLAIGYGAKFLLDRAFVFTERRT</sequence>
<reference evidence="7 8" key="1">
    <citation type="submission" date="2019-03" db="EMBL/GenBank/DDBJ databases">
        <title>Genomic Encyclopedia of Type Strains, Phase IV (KMG-IV): sequencing the most valuable type-strain genomes for metagenomic binning, comparative biology and taxonomic classification.</title>
        <authorList>
            <person name="Goeker M."/>
        </authorList>
    </citation>
    <scope>NUCLEOTIDE SEQUENCE [LARGE SCALE GENOMIC DNA]</scope>
    <source>
        <strain evidence="7 8">DSM 9035</strain>
    </source>
</reference>
<comment type="subcellular location">
    <subcellularLocation>
        <location evidence="1">Membrane</location>
        <topology evidence="1">Multi-pass membrane protein</topology>
    </subcellularLocation>
</comment>
<evidence type="ECO:0000313" key="8">
    <source>
        <dbReference type="Proteomes" id="UP000294664"/>
    </source>
</evidence>
<name>A0A4R3LU25_9HYPH</name>
<feature type="transmembrane region" description="Helical" evidence="5">
    <location>
        <begin position="37"/>
        <end position="57"/>
    </location>
</feature>
<gene>
    <name evidence="7" type="ORF">EDC64_11415</name>
</gene>
<evidence type="ECO:0000256" key="2">
    <source>
        <dbReference type="ARBA" id="ARBA00022692"/>
    </source>
</evidence>
<dbReference type="OrthoDB" id="565050at2"/>
<feature type="transmembrane region" description="Helical" evidence="5">
    <location>
        <begin position="77"/>
        <end position="100"/>
    </location>
</feature>
<keyword evidence="4 5" id="KW-0472">Membrane</keyword>
<feature type="transmembrane region" description="Helical" evidence="5">
    <location>
        <begin position="106"/>
        <end position="126"/>
    </location>
</feature>
<dbReference type="EMBL" id="SMAI01000014">
    <property type="protein sequence ID" value="TCT02155.1"/>
    <property type="molecule type" value="Genomic_DNA"/>
</dbReference>
<evidence type="ECO:0000313" key="7">
    <source>
        <dbReference type="EMBL" id="TCT02155.1"/>
    </source>
</evidence>
<dbReference type="AlphaFoldDB" id="A0A4R3LU25"/>
<dbReference type="Proteomes" id="UP000294664">
    <property type="component" value="Unassembled WGS sequence"/>
</dbReference>
<dbReference type="GO" id="GO:0016020">
    <property type="term" value="C:membrane"/>
    <property type="evidence" value="ECO:0007669"/>
    <property type="project" value="UniProtKB-SubCell"/>
</dbReference>
<evidence type="ECO:0000256" key="1">
    <source>
        <dbReference type="ARBA" id="ARBA00004141"/>
    </source>
</evidence>
<evidence type="ECO:0000256" key="5">
    <source>
        <dbReference type="SAM" id="Phobius"/>
    </source>
</evidence>
<dbReference type="NCBIfam" id="NF037976">
    <property type="entry name" value="gtrA_1"/>
    <property type="match status" value="1"/>
</dbReference>
<dbReference type="GO" id="GO:0000271">
    <property type="term" value="P:polysaccharide biosynthetic process"/>
    <property type="evidence" value="ECO:0007669"/>
    <property type="project" value="InterPro"/>
</dbReference>
<dbReference type="RefSeq" id="WP_132034215.1">
    <property type="nucleotide sequence ID" value="NZ_SMAI01000014.1"/>
</dbReference>
<proteinExistence type="predicted"/>
<keyword evidence="3 5" id="KW-1133">Transmembrane helix</keyword>
<protein>
    <submittedName>
        <fullName evidence="7">Putative flippase GtrA</fullName>
    </submittedName>
</protein>
<dbReference type="Pfam" id="PF04138">
    <property type="entry name" value="GtrA_DPMS_TM"/>
    <property type="match status" value="1"/>
</dbReference>
<feature type="domain" description="GtrA/DPMS transmembrane" evidence="6">
    <location>
        <begin position="13"/>
        <end position="132"/>
    </location>
</feature>
<evidence type="ECO:0000256" key="3">
    <source>
        <dbReference type="ARBA" id="ARBA00022989"/>
    </source>
</evidence>
<comment type="caution">
    <text evidence="7">The sequence shown here is derived from an EMBL/GenBank/DDBJ whole genome shotgun (WGS) entry which is preliminary data.</text>
</comment>
<keyword evidence="8" id="KW-1185">Reference proteome</keyword>
<evidence type="ECO:0000259" key="6">
    <source>
        <dbReference type="Pfam" id="PF04138"/>
    </source>
</evidence>
<dbReference type="InterPro" id="IPR007267">
    <property type="entry name" value="GtrA_DPMS_TM"/>
</dbReference>
<keyword evidence="2 5" id="KW-0812">Transmembrane</keyword>
<organism evidence="7 8">
    <name type="scientific">Aquabacter spiritensis</name>
    <dbReference type="NCBI Taxonomy" id="933073"/>
    <lineage>
        <taxon>Bacteria</taxon>
        <taxon>Pseudomonadati</taxon>
        <taxon>Pseudomonadota</taxon>
        <taxon>Alphaproteobacteria</taxon>
        <taxon>Hyphomicrobiales</taxon>
        <taxon>Xanthobacteraceae</taxon>
        <taxon>Aquabacter</taxon>
    </lineage>
</organism>